<keyword evidence="4" id="KW-1185">Reference proteome</keyword>
<dbReference type="PRINTS" id="PR00412">
    <property type="entry name" value="EPOXHYDRLASE"/>
</dbReference>
<evidence type="ECO:0000256" key="1">
    <source>
        <dbReference type="ARBA" id="ARBA00022801"/>
    </source>
</evidence>
<evidence type="ECO:0000313" key="4">
    <source>
        <dbReference type="Proteomes" id="UP000586722"/>
    </source>
</evidence>
<dbReference type="InterPro" id="IPR029058">
    <property type="entry name" value="AB_hydrolase_fold"/>
</dbReference>
<evidence type="ECO:0000313" key="3">
    <source>
        <dbReference type="EMBL" id="NBN78988.1"/>
    </source>
</evidence>
<dbReference type="InterPro" id="IPR000073">
    <property type="entry name" value="AB_hydrolase_1"/>
</dbReference>
<sequence length="306" mass="33358">MQPDRSAATRSLFPQDFDRIEISGPRGRICGRVGGDGPPLLLLHGFPQTHVMWHPLAGALARHFRVILPDLPGYGESDLPEGGPEAMSKREVARDLVALMQELGHASFLLCGHDRGGRVAYRMALDHPQAVRRIAVLDILPTQAYWQRMDRAFALKVYHWAFLAQPEPLPERLIAAAPEFYLDHTMASWTERRDLSAFAPEALAAYRTAFAASDRIRAACQDYRAGATVDLAHDEADLAAGHRITAPLCVLWGGHGIAPGAGTPLDVWRQWATDVSGSAIDSGHFLVEENPAATLAALLPFLLAAA</sequence>
<comment type="caution">
    <text evidence="3">The sequence shown here is derived from an EMBL/GenBank/DDBJ whole genome shotgun (WGS) entry which is preliminary data.</text>
</comment>
<dbReference type="SUPFAM" id="SSF53474">
    <property type="entry name" value="alpha/beta-Hydrolases"/>
    <property type="match status" value="1"/>
</dbReference>
<accession>A0A7X5F3E3</accession>
<dbReference type="PRINTS" id="PR00111">
    <property type="entry name" value="ABHYDROLASE"/>
</dbReference>
<feature type="domain" description="AB hydrolase-1" evidence="2">
    <location>
        <begin position="38"/>
        <end position="290"/>
    </location>
</feature>
<dbReference type="AlphaFoldDB" id="A0A7X5F3E3"/>
<name>A0A7X5F3E3_9HYPH</name>
<dbReference type="Pfam" id="PF00561">
    <property type="entry name" value="Abhydrolase_1"/>
    <property type="match status" value="1"/>
</dbReference>
<gene>
    <name evidence="3" type="ORF">GWI72_11985</name>
</gene>
<dbReference type="PANTHER" id="PTHR43329">
    <property type="entry name" value="EPOXIDE HYDROLASE"/>
    <property type="match status" value="1"/>
</dbReference>
<dbReference type="Proteomes" id="UP000586722">
    <property type="component" value="Unassembled WGS sequence"/>
</dbReference>
<proteinExistence type="predicted"/>
<dbReference type="EMBL" id="JAABLQ010000001">
    <property type="protein sequence ID" value="NBN78988.1"/>
    <property type="molecule type" value="Genomic_DNA"/>
</dbReference>
<evidence type="ECO:0000259" key="2">
    <source>
        <dbReference type="Pfam" id="PF00561"/>
    </source>
</evidence>
<dbReference type="InterPro" id="IPR000639">
    <property type="entry name" value="Epox_hydrolase-like"/>
</dbReference>
<organism evidence="3 4">
    <name type="scientific">Pannonibacter tanglangensis</name>
    <dbReference type="NCBI Taxonomy" id="2750084"/>
    <lineage>
        <taxon>Bacteria</taxon>
        <taxon>Pseudomonadati</taxon>
        <taxon>Pseudomonadota</taxon>
        <taxon>Alphaproteobacteria</taxon>
        <taxon>Hyphomicrobiales</taxon>
        <taxon>Stappiaceae</taxon>
        <taxon>Pannonibacter</taxon>
    </lineage>
</organism>
<dbReference type="Gene3D" id="3.40.50.1820">
    <property type="entry name" value="alpha/beta hydrolase"/>
    <property type="match status" value="1"/>
</dbReference>
<keyword evidence="1 3" id="KW-0378">Hydrolase</keyword>
<protein>
    <submittedName>
        <fullName evidence="3">Alpha/beta fold hydrolase</fullName>
    </submittedName>
</protein>
<dbReference type="GO" id="GO:0016787">
    <property type="term" value="F:hydrolase activity"/>
    <property type="evidence" value="ECO:0007669"/>
    <property type="project" value="UniProtKB-KW"/>
</dbReference>
<reference evidence="4" key="1">
    <citation type="submission" date="2020-01" db="EMBL/GenBank/DDBJ databases">
        <authorList>
            <person name="Fang Y."/>
            <person name="Sun R."/>
            <person name="Nie L."/>
            <person name="He J."/>
            <person name="Hao L."/>
            <person name="Wang L."/>
            <person name="Su S."/>
            <person name="Lv E."/>
            <person name="Zhang Z."/>
            <person name="Xie R."/>
            <person name="Liu H."/>
        </authorList>
    </citation>
    <scope>NUCLEOTIDE SEQUENCE [LARGE SCALE GENOMIC DNA]</scope>
    <source>
        <strain evidence="4">XCT-53</strain>
    </source>
</reference>